<evidence type="ECO:0000313" key="2">
    <source>
        <dbReference type="Proteomes" id="UP000254304"/>
    </source>
</evidence>
<dbReference type="EMBL" id="UGGO01000001">
    <property type="protein sequence ID" value="STQ43701.1"/>
    <property type="molecule type" value="Genomic_DNA"/>
</dbReference>
<protein>
    <submittedName>
        <fullName evidence="1">Putative ion channel protein</fullName>
    </submittedName>
</protein>
<dbReference type="SUPFAM" id="SSF81340">
    <property type="entry name" value="Clc chloride channel"/>
    <property type="match status" value="1"/>
</dbReference>
<accession>A0A377N833</accession>
<dbReference type="Proteomes" id="UP000254304">
    <property type="component" value="Unassembled WGS sequence"/>
</dbReference>
<reference evidence="1 2" key="1">
    <citation type="submission" date="2018-06" db="EMBL/GenBank/DDBJ databases">
        <authorList>
            <consortium name="Pathogen Informatics"/>
            <person name="Doyle S."/>
        </authorList>
    </citation>
    <scope>NUCLEOTIDE SEQUENCE [LARGE SCALE GENOMIC DNA]</scope>
    <source>
        <strain evidence="1 2">NCTC12157</strain>
    </source>
</reference>
<sequence length="75" mass="7934">MDWVILAAAGTIGALFGTPIAAALIFSQMLGGDKDVPLWDRLFAPLVAAGAGALTTDQFFEPDFSLNIDLTTHRV</sequence>
<dbReference type="InterPro" id="IPR014743">
    <property type="entry name" value="Cl-channel_core"/>
</dbReference>
<proteinExistence type="predicted"/>
<evidence type="ECO:0000313" key="1">
    <source>
        <dbReference type="EMBL" id="STQ43701.1"/>
    </source>
</evidence>
<gene>
    <name evidence="1" type="ORF">NCTC12157_01400</name>
</gene>
<organism evidence="1 2">
    <name type="scientific">Ewingella americana</name>
    <dbReference type="NCBI Taxonomy" id="41202"/>
    <lineage>
        <taxon>Bacteria</taxon>
        <taxon>Pseudomonadati</taxon>
        <taxon>Pseudomonadota</taxon>
        <taxon>Gammaproteobacteria</taxon>
        <taxon>Enterobacterales</taxon>
        <taxon>Yersiniaceae</taxon>
        <taxon>Ewingella</taxon>
    </lineage>
</organism>
<name>A0A377N833_9GAMM</name>
<dbReference type="AlphaFoldDB" id="A0A377N833"/>